<accession>A0A1V6LU48</accession>
<evidence type="ECO:0000313" key="4">
    <source>
        <dbReference type="Proteomes" id="UP000191680"/>
    </source>
</evidence>
<keyword evidence="1" id="KW-0732">Signal</keyword>
<dbReference type="Pfam" id="PF13568">
    <property type="entry name" value="OMP_b-brl_2"/>
    <property type="match status" value="1"/>
</dbReference>
<dbReference type="EMBL" id="MTBC01000002">
    <property type="protein sequence ID" value="OQD43701.1"/>
    <property type="molecule type" value="Genomic_DNA"/>
</dbReference>
<sequence length="227" mass="26014">MLRLLIVLCLLPVFVCAQVKDSIPLDNKYLEDQFSAAVWYNLLQEKPENVIQRNLSYGLGLNFIKDIPFNLRRNFGVGLGLGVSVNSYYSNLVATDNGDSFISYRIATSEDAIKRSKIGTYGINLPFEVRWRSSRADTYRFWRVYAGVKTAYIFASNSKLVTDSIKTSFHNPNIEQWQYGISLSVGYNTWNLHLYYSLSNLLDENALLNNNPINIRPLRVGLIFYIL</sequence>
<proteinExistence type="predicted"/>
<evidence type="ECO:0000313" key="3">
    <source>
        <dbReference type="EMBL" id="OQD43701.1"/>
    </source>
</evidence>
<feature type="signal peptide" evidence="1">
    <location>
        <begin position="1"/>
        <end position="17"/>
    </location>
</feature>
<evidence type="ECO:0000256" key="1">
    <source>
        <dbReference type="SAM" id="SignalP"/>
    </source>
</evidence>
<feature type="domain" description="Outer membrane protein beta-barrel" evidence="2">
    <location>
        <begin position="17"/>
        <end position="202"/>
    </location>
</feature>
<name>A0A1V6LU48_9FLAO</name>
<dbReference type="OrthoDB" id="959017at2"/>
<feature type="chain" id="PRO_5010696895" description="Outer membrane protein beta-barrel domain-containing protein" evidence="1">
    <location>
        <begin position="18"/>
        <end position="227"/>
    </location>
</feature>
<comment type="caution">
    <text evidence="3">The sequence shown here is derived from an EMBL/GenBank/DDBJ whole genome shotgun (WGS) entry which is preliminary data.</text>
</comment>
<organism evidence="3 4">
    <name type="scientific">Croceivirga radicis</name>
    <dbReference type="NCBI Taxonomy" id="1929488"/>
    <lineage>
        <taxon>Bacteria</taxon>
        <taxon>Pseudomonadati</taxon>
        <taxon>Bacteroidota</taxon>
        <taxon>Flavobacteriia</taxon>
        <taxon>Flavobacteriales</taxon>
        <taxon>Flavobacteriaceae</taxon>
        <taxon>Croceivirga</taxon>
    </lineage>
</organism>
<evidence type="ECO:0000259" key="2">
    <source>
        <dbReference type="Pfam" id="PF13568"/>
    </source>
</evidence>
<keyword evidence="4" id="KW-1185">Reference proteome</keyword>
<dbReference type="Proteomes" id="UP000191680">
    <property type="component" value="Unassembled WGS sequence"/>
</dbReference>
<protein>
    <recommendedName>
        <fullName evidence="2">Outer membrane protein beta-barrel domain-containing protein</fullName>
    </recommendedName>
</protein>
<gene>
    <name evidence="3" type="ORF">BUL40_03575</name>
</gene>
<dbReference type="RefSeq" id="WP_010517694.1">
    <property type="nucleotide sequence ID" value="NZ_AFOE01000012.1"/>
</dbReference>
<dbReference type="InterPro" id="IPR025665">
    <property type="entry name" value="Beta-barrel_OMP_2"/>
</dbReference>
<dbReference type="AlphaFoldDB" id="A0A1V6LU48"/>
<reference evidence="3 4" key="1">
    <citation type="submission" date="2016-12" db="EMBL/GenBank/DDBJ databases">
        <authorList>
            <person name="Song W.-J."/>
            <person name="Kurnit D.M."/>
        </authorList>
    </citation>
    <scope>NUCLEOTIDE SEQUENCE [LARGE SCALE GENOMIC DNA]</scope>
    <source>
        <strain evidence="3 4">HSG9</strain>
    </source>
</reference>